<comment type="pathway">
    <text evidence="4">Cofactor biosynthesis; pyridoxine 5'-phosphate biosynthesis; pyridoxine 5'-phosphate from D-erythrose 4-phosphate: step 5/5.</text>
</comment>
<comment type="subunit">
    <text evidence="4">Homooctamer; tetramer of dimers.</text>
</comment>
<protein>
    <recommendedName>
        <fullName evidence="4 5">Pyridoxine 5'-phosphate synthase</fullName>
        <shortName evidence="4">PNP synthase</shortName>
        <ecNumber evidence="4 5">2.6.99.2</ecNumber>
    </recommendedName>
</protein>
<dbReference type="InterPro" id="IPR013785">
    <property type="entry name" value="Aldolase_TIM"/>
</dbReference>
<dbReference type="NCBIfam" id="TIGR00559">
    <property type="entry name" value="pdxJ"/>
    <property type="match status" value="1"/>
</dbReference>
<accession>A0ABS5DWW9</accession>
<proteinExistence type="inferred from homology"/>
<gene>
    <name evidence="4" type="primary">pdxJ</name>
    <name evidence="6" type="ORF">KAK11_09940</name>
</gene>
<comment type="function">
    <text evidence="4">Catalyzes the complicated ring closure reaction between the two acyclic compounds 1-deoxy-D-xylulose-5-phosphate (DXP) and 3-amino-2-oxopropyl phosphate (1-amino-acetone-3-phosphate or AAP) to form pyridoxine 5'-phosphate (PNP) and inorganic phosphate.</text>
</comment>
<feature type="binding site" evidence="4">
    <location>
        <position position="65"/>
    </location>
    <ligand>
        <name>1-deoxy-D-xylulose 5-phosphate</name>
        <dbReference type="ChEBI" id="CHEBI:57792"/>
    </ligand>
</feature>
<feature type="active site" description="Proton acceptor" evidence="4">
    <location>
        <position position="89"/>
    </location>
</feature>
<keyword evidence="3 4" id="KW-0664">Pyridoxine biosynthesis</keyword>
<dbReference type="InterPro" id="IPR004569">
    <property type="entry name" value="PyrdxlP_synth_PdxJ"/>
</dbReference>
<feature type="site" description="Transition state stabilizer" evidence="4">
    <location>
        <position position="170"/>
    </location>
</feature>
<keyword evidence="2 4" id="KW-0808">Transferase</keyword>
<organism evidence="6 7">
    <name type="scientific">Ideonella paludis</name>
    <dbReference type="NCBI Taxonomy" id="1233411"/>
    <lineage>
        <taxon>Bacteria</taxon>
        <taxon>Pseudomonadati</taxon>
        <taxon>Pseudomonadota</taxon>
        <taxon>Betaproteobacteria</taxon>
        <taxon>Burkholderiales</taxon>
        <taxon>Sphaerotilaceae</taxon>
        <taxon>Ideonella</taxon>
    </lineage>
</organism>
<evidence type="ECO:0000256" key="4">
    <source>
        <dbReference type="HAMAP-Rule" id="MF_00279"/>
    </source>
</evidence>
<reference evidence="6 7" key="1">
    <citation type="submission" date="2021-04" db="EMBL/GenBank/DDBJ databases">
        <title>The genome sequence of type strain Ideonella paludis KCTC 32238.</title>
        <authorList>
            <person name="Liu Y."/>
        </authorList>
    </citation>
    <scope>NUCLEOTIDE SEQUENCE [LARGE SCALE GENOMIC DNA]</scope>
    <source>
        <strain evidence="6 7">KCTC 32238</strain>
    </source>
</reference>
<comment type="similarity">
    <text evidence="4">Belongs to the PNP synthase family.</text>
</comment>
<evidence type="ECO:0000256" key="2">
    <source>
        <dbReference type="ARBA" id="ARBA00022679"/>
    </source>
</evidence>
<feature type="binding site" evidence="4">
    <location>
        <position position="211"/>
    </location>
    <ligand>
        <name>3-amino-2-oxopropyl phosphate</name>
        <dbReference type="ChEBI" id="CHEBI:57279"/>
    </ligand>
</feature>
<comment type="catalytic activity">
    <reaction evidence="4">
        <text>3-amino-2-oxopropyl phosphate + 1-deoxy-D-xylulose 5-phosphate = pyridoxine 5'-phosphate + phosphate + 2 H2O + H(+)</text>
        <dbReference type="Rhea" id="RHEA:15265"/>
        <dbReference type="ChEBI" id="CHEBI:15377"/>
        <dbReference type="ChEBI" id="CHEBI:15378"/>
        <dbReference type="ChEBI" id="CHEBI:43474"/>
        <dbReference type="ChEBI" id="CHEBI:57279"/>
        <dbReference type="ChEBI" id="CHEBI:57792"/>
        <dbReference type="ChEBI" id="CHEBI:58589"/>
        <dbReference type="EC" id="2.6.99.2"/>
    </reaction>
</comment>
<dbReference type="SUPFAM" id="SSF63892">
    <property type="entry name" value="Pyridoxine 5'-phosphate synthase"/>
    <property type="match status" value="1"/>
</dbReference>
<dbReference type="EMBL" id="JAGQDG010000003">
    <property type="protein sequence ID" value="MBQ0935649.1"/>
    <property type="molecule type" value="Genomic_DNA"/>
</dbReference>
<dbReference type="EC" id="2.6.99.2" evidence="4 5"/>
<keyword evidence="1 4" id="KW-0963">Cytoplasm</keyword>
<evidence type="ECO:0000256" key="3">
    <source>
        <dbReference type="ARBA" id="ARBA00023096"/>
    </source>
</evidence>
<evidence type="ECO:0000256" key="1">
    <source>
        <dbReference type="ARBA" id="ARBA00022490"/>
    </source>
</evidence>
<dbReference type="InterPro" id="IPR036130">
    <property type="entry name" value="Pyridoxine-5'_phos_synth"/>
</dbReference>
<dbReference type="Pfam" id="PF03740">
    <property type="entry name" value="PdxJ"/>
    <property type="match status" value="1"/>
</dbReference>
<comment type="caution">
    <text evidence="4">Lacks conserved residue(s) required for the propagation of feature annotation.</text>
</comment>
<evidence type="ECO:0000313" key="6">
    <source>
        <dbReference type="EMBL" id="MBQ0935649.1"/>
    </source>
</evidence>
<feature type="binding site" evidence="4">
    <location>
        <position position="22"/>
    </location>
    <ligand>
        <name>3-amino-2-oxopropyl phosphate</name>
        <dbReference type="ChEBI" id="CHEBI:57279"/>
    </ligand>
</feature>
<comment type="subcellular location">
    <subcellularLocation>
        <location evidence="4">Cytoplasm</location>
    </subcellularLocation>
</comment>
<dbReference type="NCBIfam" id="NF003626">
    <property type="entry name" value="PRK05265.1-4"/>
    <property type="match status" value="1"/>
</dbReference>
<feature type="binding site" evidence="4">
    <location>
        <position position="119"/>
    </location>
    <ligand>
        <name>1-deoxy-D-xylulose 5-phosphate</name>
        <dbReference type="ChEBI" id="CHEBI:57792"/>
    </ligand>
</feature>
<feature type="active site" description="Proton donor" evidence="4">
    <location>
        <position position="210"/>
    </location>
</feature>
<dbReference type="PANTHER" id="PTHR30456:SF0">
    <property type="entry name" value="PYRIDOXINE 5'-PHOSPHATE SYNTHASE"/>
    <property type="match status" value="1"/>
</dbReference>
<feature type="binding site" evidence="4">
    <location>
        <position position="60"/>
    </location>
    <ligand>
        <name>1-deoxy-D-xylulose 5-phosphate</name>
        <dbReference type="ChEBI" id="CHEBI:57792"/>
    </ligand>
</feature>
<dbReference type="RefSeq" id="WP_210808770.1">
    <property type="nucleotide sequence ID" value="NZ_JAGQDG010000003.1"/>
</dbReference>
<feature type="active site" description="Proton acceptor" evidence="4">
    <location>
        <position position="58"/>
    </location>
</feature>
<dbReference type="GO" id="GO:0033856">
    <property type="term" value="F:pyridoxine 5'-phosphate synthase activity"/>
    <property type="evidence" value="ECO:0007669"/>
    <property type="project" value="UniProtKB-EC"/>
</dbReference>
<dbReference type="PANTHER" id="PTHR30456">
    <property type="entry name" value="PYRIDOXINE 5'-PHOSPHATE SYNTHASE"/>
    <property type="match status" value="1"/>
</dbReference>
<dbReference type="HAMAP" id="MF_00279">
    <property type="entry name" value="PdxJ"/>
    <property type="match status" value="1"/>
</dbReference>
<sequence>MNPLVAPESSAHALGRTALSVNLNKVALLRNTRHLGIPSVTRAAEIVLEAGADGITVHPRPDERHIRAHDVHELAALLKRWPQVEYNIEGNPLHNLMDFIRAVRPHQATFVPDSEGQFTSDHGWNLPADADTLRPLIDECHALGMRVSLFMDPIPEQMAHVRAVGADRVELYTETYASAFGTPREQAVRDQFAATARAALAAGLGVNAGHDLNRDNLTAFVREVPGVAEVSIGHALIADALELGYSATIRAYLGCIHAAGATA</sequence>
<evidence type="ECO:0000256" key="5">
    <source>
        <dbReference type="NCBIfam" id="TIGR00559"/>
    </source>
</evidence>
<comment type="caution">
    <text evidence="6">The sequence shown here is derived from an EMBL/GenBank/DDBJ whole genome shotgun (WGS) entry which is preliminary data.</text>
</comment>
<evidence type="ECO:0000313" key="7">
    <source>
        <dbReference type="Proteomes" id="UP000672097"/>
    </source>
</evidence>
<dbReference type="Proteomes" id="UP000672097">
    <property type="component" value="Unassembled WGS sequence"/>
</dbReference>
<feature type="binding site" evidence="4">
    <location>
        <position position="33"/>
    </location>
    <ligand>
        <name>3-amino-2-oxopropyl phosphate</name>
        <dbReference type="ChEBI" id="CHEBI:57279"/>
    </ligand>
</feature>
<feature type="binding site" evidence="4">
    <location>
        <begin position="233"/>
        <end position="234"/>
    </location>
    <ligand>
        <name>3-amino-2-oxopropyl phosphate</name>
        <dbReference type="ChEBI" id="CHEBI:57279"/>
    </ligand>
</feature>
<dbReference type="Gene3D" id="3.20.20.70">
    <property type="entry name" value="Aldolase class I"/>
    <property type="match status" value="1"/>
</dbReference>
<keyword evidence="7" id="KW-1185">Reference proteome</keyword>
<name>A0ABS5DWW9_9BURK</name>